<proteinExistence type="predicted"/>
<dbReference type="Pfam" id="PF06207">
    <property type="entry name" value="DUF1002"/>
    <property type="match status" value="1"/>
</dbReference>
<gene>
    <name evidence="2" type="ORF">ABNN70_01535</name>
</gene>
<dbReference type="EMBL" id="CP159510">
    <property type="protein sequence ID" value="XCJ17246.1"/>
    <property type="molecule type" value="Genomic_DNA"/>
</dbReference>
<sequence length="297" mass="32147">MKKLLVMALTAMIVISAFGPAQAFADSAPGDVIVTLGANLTPDQRKAMISEMDIDQNSAQIVEVTNSEEHKYLDKYLSPSQIGTRAISSSKITLGKQGSGLSARTHNITYVTKDMYINALATAGVKDADVYITAPFPVSGTAALTGMIKAYEVKTGEVIPEKQKQVANEEVVVTSEIGNKDGVGKQKAAELVTEIKDQMAKNTPDSRADVEQIVRDSVNQVNVNLNDADIQKLIDLFDKMRTIHIDWNQVGDQMQQVKDQLNKVAGSDQAKGFFAEVLTAIGNFFSAIFDAIASLFK</sequence>
<dbReference type="InterPro" id="IPR009343">
    <property type="entry name" value="DUF1002"/>
</dbReference>
<reference evidence="2" key="1">
    <citation type="submission" date="2024-06" db="EMBL/GenBank/DDBJ databases">
        <authorList>
            <person name="Fan A."/>
            <person name="Zhang F.Y."/>
            <person name="Zhang L."/>
        </authorList>
    </citation>
    <scope>NUCLEOTIDE SEQUENCE</scope>
    <source>
        <strain evidence="2">Y61</strain>
    </source>
</reference>
<accession>A0AAU8IG06</accession>
<dbReference type="RefSeq" id="WP_353948528.1">
    <property type="nucleotide sequence ID" value="NZ_CP159510.1"/>
</dbReference>
<feature type="signal peptide" evidence="1">
    <location>
        <begin position="1"/>
        <end position="23"/>
    </location>
</feature>
<keyword evidence="1" id="KW-0732">Signal</keyword>
<name>A0AAU8IG06_9BACL</name>
<feature type="chain" id="PRO_5043952917" evidence="1">
    <location>
        <begin position="24"/>
        <end position="297"/>
    </location>
</feature>
<evidence type="ECO:0000313" key="2">
    <source>
        <dbReference type="EMBL" id="XCJ17246.1"/>
    </source>
</evidence>
<dbReference type="AlphaFoldDB" id="A0AAU8IG06"/>
<evidence type="ECO:0000256" key="1">
    <source>
        <dbReference type="SAM" id="SignalP"/>
    </source>
</evidence>
<organism evidence="2">
    <name type="scientific">Sporolactobacillus sp. Y61</name>
    <dbReference type="NCBI Taxonomy" id="3160863"/>
    <lineage>
        <taxon>Bacteria</taxon>
        <taxon>Bacillati</taxon>
        <taxon>Bacillota</taxon>
        <taxon>Bacilli</taxon>
        <taxon>Bacillales</taxon>
        <taxon>Sporolactobacillaceae</taxon>
        <taxon>Sporolactobacillus</taxon>
    </lineage>
</organism>
<protein>
    <submittedName>
        <fullName evidence="2">DUF1002 domain-containing protein</fullName>
    </submittedName>
</protein>